<evidence type="ECO:0000313" key="2">
    <source>
        <dbReference type="EMBL" id="PFH49970.1"/>
    </source>
</evidence>
<keyword evidence="3" id="KW-1185">Reference proteome</keyword>
<reference evidence="2 3" key="1">
    <citation type="submission" date="2014-02" db="EMBL/GenBank/DDBJ databases">
        <title>Transposable element dynamics among asymbiotic and ectomycorrhizal Amanita fungi.</title>
        <authorList>
            <consortium name="DOE Joint Genome Institute"/>
            <person name="Hess J."/>
            <person name="Skrede I."/>
            <person name="Wolfe B."/>
            <person name="LaButti K."/>
            <person name="Ohm R.A."/>
            <person name="Grigoriev I.V."/>
            <person name="Pringle A."/>
        </authorList>
    </citation>
    <scope>NUCLEOTIDE SEQUENCE [LARGE SCALE GENOMIC DNA]</scope>
    <source>
        <strain evidence="2 3">SKay4041</strain>
    </source>
</reference>
<organism evidence="2 3">
    <name type="scientific">Amanita thiersii Skay4041</name>
    <dbReference type="NCBI Taxonomy" id="703135"/>
    <lineage>
        <taxon>Eukaryota</taxon>
        <taxon>Fungi</taxon>
        <taxon>Dikarya</taxon>
        <taxon>Basidiomycota</taxon>
        <taxon>Agaricomycotina</taxon>
        <taxon>Agaricomycetes</taxon>
        <taxon>Agaricomycetidae</taxon>
        <taxon>Agaricales</taxon>
        <taxon>Pluteineae</taxon>
        <taxon>Amanitaceae</taxon>
        <taxon>Amanita</taxon>
    </lineage>
</organism>
<feature type="region of interest" description="Disordered" evidence="1">
    <location>
        <begin position="138"/>
        <end position="171"/>
    </location>
</feature>
<gene>
    <name evidence="2" type="ORF">AMATHDRAFT_4442</name>
</gene>
<dbReference type="Proteomes" id="UP000242287">
    <property type="component" value="Unassembled WGS sequence"/>
</dbReference>
<feature type="compositionally biased region" description="Basic and acidic residues" evidence="1">
    <location>
        <begin position="72"/>
        <end position="83"/>
    </location>
</feature>
<protein>
    <submittedName>
        <fullName evidence="2">Uncharacterized protein</fullName>
    </submittedName>
</protein>
<name>A0A2A9NQH6_9AGAR</name>
<dbReference type="OrthoDB" id="3227715at2759"/>
<dbReference type="STRING" id="703135.A0A2A9NQH6"/>
<feature type="compositionally biased region" description="Basic and acidic residues" evidence="1">
    <location>
        <begin position="162"/>
        <end position="171"/>
    </location>
</feature>
<sequence length="171" mass="18839">MQTNIHITEYAPPVLRAASPASSVGTVYGEDQTSIADLELSDAALARKYEDLLELHKPRKEEEEANQCPLLERPEPGSQQEKELHDKVIANLRLQVREVEENDIFEQTLLRGSQVARVQPPSTDDIDKLMRSMMGTNVQSTSKFGHGGGNPTAASLSPGPWLKRDVPPSTP</sequence>
<accession>A0A2A9NQH6</accession>
<feature type="region of interest" description="Disordered" evidence="1">
    <location>
        <begin position="56"/>
        <end position="83"/>
    </location>
</feature>
<evidence type="ECO:0000256" key="1">
    <source>
        <dbReference type="SAM" id="MobiDB-lite"/>
    </source>
</evidence>
<dbReference type="EMBL" id="KZ302015">
    <property type="protein sequence ID" value="PFH49970.1"/>
    <property type="molecule type" value="Genomic_DNA"/>
</dbReference>
<proteinExistence type="predicted"/>
<dbReference type="AlphaFoldDB" id="A0A2A9NQH6"/>
<evidence type="ECO:0000313" key="3">
    <source>
        <dbReference type="Proteomes" id="UP000242287"/>
    </source>
</evidence>